<feature type="coiled-coil region" evidence="2">
    <location>
        <begin position="380"/>
        <end position="453"/>
    </location>
</feature>
<name>A0A9W7H3R3_HIBTR</name>
<dbReference type="PROSITE" id="PS50158">
    <property type="entry name" value="ZF_CCHC"/>
    <property type="match status" value="1"/>
</dbReference>
<keyword evidence="1" id="KW-0479">Metal-binding</keyword>
<dbReference type="PANTHER" id="PTHR34676:SF8">
    <property type="entry name" value="TRANSMEMBRANE PROTEIN"/>
    <property type="match status" value="1"/>
</dbReference>
<accession>A0A9W7H3R3</accession>
<dbReference type="InterPro" id="IPR001878">
    <property type="entry name" value="Znf_CCHC"/>
</dbReference>
<dbReference type="PANTHER" id="PTHR34676">
    <property type="entry name" value="DUF4219 DOMAIN-CONTAINING PROTEIN-RELATED"/>
    <property type="match status" value="1"/>
</dbReference>
<dbReference type="Proteomes" id="UP001165190">
    <property type="component" value="Unassembled WGS sequence"/>
</dbReference>
<organism evidence="5 6">
    <name type="scientific">Hibiscus trionum</name>
    <name type="common">Flower of an hour</name>
    <dbReference type="NCBI Taxonomy" id="183268"/>
    <lineage>
        <taxon>Eukaryota</taxon>
        <taxon>Viridiplantae</taxon>
        <taxon>Streptophyta</taxon>
        <taxon>Embryophyta</taxon>
        <taxon>Tracheophyta</taxon>
        <taxon>Spermatophyta</taxon>
        <taxon>Magnoliopsida</taxon>
        <taxon>eudicotyledons</taxon>
        <taxon>Gunneridae</taxon>
        <taxon>Pentapetalae</taxon>
        <taxon>rosids</taxon>
        <taxon>malvids</taxon>
        <taxon>Malvales</taxon>
        <taxon>Malvaceae</taxon>
        <taxon>Malvoideae</taxon>
        <taxon>Hibiscus</taxon>
    </lineage>
</organism>
<evidence type="ECO:0000313" key="6">
    <source>
        <dbReference type="Proteomes" id="UP001165190"/>
    </source>
</evidence>
<dbReference type="Gene3D" id="4.10.60.10">
    <property type="entry name" value="Zinc finger, CCHC-type"/>
    <property type="match status" value="1"/>
</dbReference>
<dbReference type="AlphaFoldDB" id="A0A9W7H3R3"/>
<dbReference type="InterPro" id="IPR036875">
    <property type="entry name" value="Znf_CCHC_sf"/>
</dbReference>
<feature type="coiled-coil region" evidence="2">
    <location>
        <begin position="218"/>
        <end position="245"/>
    </location>
</feature>
<keyword evidence="6" id="KW-1185">Reference proteome</keyword>
<keyword evidence="1" id="KW-0863">Zinc-finger</keyword>
<gene>
    <name evidence="5" type="ORF">HRI_000681500</name>
</gene>
<dbReference type="Pfam" id="PF00098">
    <property type="entry name" value="zf-CCHC"/>
    <property type="match status" value="1"/>
</dbReference>
<dbReference type="GO" id="GO:0003676">
    <property type="term" value="F:nucleic acid binding"/>
    <property type="evidence" value="ECO:0007669"/>
    <property type="project" value="InterPro"/>
</dbReference>
<dbReference type="EMBL" id="BSYR01000008">
    <property type="protein sequence ID" value="GMI70122.1"/>
    <property type="molecule type" value="Genomic_DNA"/>
</dbReference>
<sequence length="561" mass="64847">MASTSGSGMYESQSTTKPHFFNGDNYSFWKNRMRLFIKSNDYLVWDVIEDGPYIPLKQDGEGKMVLKKKVEMSEEERKKIQVNDKALHMLFCSFGPDIYSKVSSIESAKEVWDTLETTYEGTNDVKETKIGILNLSYENFKMEPDETVSKMFDRFSTIVNGLKGFGEIIPEDKLVRKLLYSLPESWDGKRTAIIKAKNLKTLKLDELVGSLLTHEIMKQGREDEKKKEEKRIEKLEVEKKKKMGIALKAKASQHDESSSSEEDELEELAMIAKRFSRFMRSNRGRKIQRKMDFKSKNKEKEKDPIICFECKQPGHIRSECPQLKKKGFEKRKKLKAKLVTWSDEESSEDDEQEVANLCLMALEEDSSMVTSNSSTLDFSYEELNDAYDELQEVYDELVEKFKESVIKNKKIILELNEKNDSLTQANSKFEKKILGLKDELKFFQDENVDLNNLLSQCNSEHQKVLGELNELKKSLKNVGSVKHEVGESSRTHQPKKKTNYYKQGSYPRHSRAKRIRSVWVPKELVKSNNIIAMSSWIPKGTKVLGANTHGPKMIWVPKTKV</sequence>
<evidence type="ECO:0000313" key="5">
    <source>
        <dbReference type="EMBL" id="GMI70122.1"/>
    </source>
</evidence>
<feature type="domain" description="CCHC-type" evidence="4">
    <location>
        <begin position="307"/>
        <end position="322"/>
    </location>
</feature>
<reference evidence="5" key="1">
    <citation type="submission" date="2023-05" db="EMBL/GenBank/DDBJ databases">
        <title>Genome and transcriptome analyses reveal genes involved in the formation of fine ridges on petal epidermal cells in Hibiscus trionum.</title>
        <authorList>
            <person name="Koshimizu S."/>
            <person name="Masuda S."/>
            <person name="Ishii T."/>
            <person name="Shirasu K."/>
            <person name="Hoshino A."/>
            <person name="Arita M."/>
        </authorList>
    </citation>
    <scope>NUCLEOTIDE SEQUENCE</scope>
    <source>
        <strain evidence="5">Hamamatsu line</strain>
    </source>
</reference>
<dbReference type="OrthoDB" id="1001852at2759"/>
<dbReference type="Pfam" id="PF14223">
    <property type="entry name" value="Retrotran_gag_2"/>
    <property type="match status" value="1"/>
</dbReference>
<evidence type="ECO:0000256" key="1">
    <source>
        <dbReference type="PROSITE-ProRule" id="PRU00047"/>
    </source>
</evidence>
<dbReference type="GO" id="GO:0008270">
    <property type="term" value="F:zinc ion binding"/>
    <property type="evidence" value="ECO:0007669"/>
    <property type="project" value="UniProtKB-KW"/>
</dbReference>
<comment type="caution">
    <text evidence="5">The sequence shown here is derived from an EMBL/GenBank/DDBJ whole genome shotgun (WGS) entry which is preliminary data.</text>
</comment>
<evidence type="ECO:0000256" key="2">
    <source>
        <dbReference type="SAM" id="Coils"/>
    </source>
</evidence>
<dbReference type="SUPFAM" id="SSF57756">
    <property type="entry name" value="Retrovirus zinc finger-like domains"/>
    <property type="match status" value="1"/>
</dbReference>
<protein>
    <recommendedName>
        <fullName evidence="4">CCHC-type domain-containing protein</fullName>
    </recommendedName>
</protein>
<evidence type="ECO:0000256" key="3">
    <source>
        <dbReference type="SAM" id="MobiDB-lite"/>
    </source>
</evidence>
<keyword evidence="1" id="KW-0862">Zinc</keyword>
<dbReference type="SMART" id="SM00343">
    <property type="entry name" value="ZnF_C2HC"/>
    <property type="match status" value="1"/>
</dbReference>
<evidence type="ECO:0000259" key="4">
    <source>
        <dbReference type="PROSITE" id="PS50158"/>
    </source>
</evidence>
<proteinExistence type="predicted"/>
<feature type="region of interest" description="Disordered" evidence="3">
    <location>
        <begin position="483"/>
        <end position="509"/>
    </location>
</feature>
<keyword evidence="2" id="KW-0175">Coiled coil</keyword>